<proteinExistence type="inferred from homology"/>
<keyword evidence="2" id="KW-0479">Metal-binding</keyword>
<dbReference type="RefSeq" id="WP_170231822.1">
    <property type="nucleotide sequence ID" value="NZ_VFPA01000009.1"/>
</dbReference>
<dbReference type="InterPro" id="IPR040442">
    <property type="entry name" value="Pyrv_kinase-like_dom_sf"/>
</dbReference>
<dbReference type="Pfam" id="PF03328">
    <property type="entry name" value="HpcH_HpaI"/>
    <property type="match status" value="1"/>
</dbReference>
<dbReference type="SUPFAM" id="SSF51621">
    <property type="entry name" value="Phosphoenolpyruvate/pyruvate domain"/>
    <property type="match status" value="1"/>
</dbReference>
<name>A0A543CX01_9PSEU</name>
<evidence type="ECO:0000256" key="3">
    <source>
        <dbReference type="ARBA" id="ARBA00023239"/>
    </source>
</evidence>
<dbReference type="PANTHER" id="PTHR30502">
    <property type="entry name" value="2-KETO-3-DEOXY-L-RHAMNONATE ALDOLASE"/>
    <property type="match status" value="1"/>
</dbReference>
<gene>
    <name evidence="5" type="ORF">FB558_8541</name>
</gene>
<dbReference type="InterPro" id="IPR015813">
    <property type="entry name" value="Pyrv/PenolPyrv_kinase-like_dom"/>
</dbReference>
<dbReference type="EMBL" id="VFPA01000009">
    <property type="protein sequence ID" value="TQM01643.1"/>
    <property type="molecule type" value="Genomic_DNA"/>
</dbReference>
<dbReference type="GO" id="GO:0005737">
    <property type="term" value="C:cytoplasm"/>
    <property type="evidence" value="ECO:0007669"/>
    <property type="project" value="TreeGrafter"/>
</dbReference>
<evidence type="ECO:0000313" key="5">
    <source>
        <dbReference type="EMBL" id="TQM01643.1"/>
    </source>
</evidence>
<sequence>MKSRLLTSVQQGRPVVGISHVIQDESVTETLRDVALDFLFIDFQHIAITIETLQRTLIALQPTELSVLVRPPSNDTVAIGQILDAGADGVIVPMVNTADDAIRAVAAVRYPPEGNRSWGPRRAQRIHGGPEQYARHANDNVVVIIQVETEEAVKNLDDILAVPGLSGVMVGPADLAISMGHLHDRTNPRVRDTMQSVMDRCRQRGVPFGYFAASAEDGAYWIERGGLIVTCSSDTAFVAQGVTQISDQLAAARAR</sequence>
<dbReference type="Gene3D" id="3.20.20.60">
    <property type="entry name" value="Phosphoenolpyruvate-binding domains"/>
    <property type="match status" value="1"/>
</dbReference>
<accession>A0A543CX01</accession>
<dbReference type="InterPro" id="IPR005000">
    <property type="entry name" value="Aldolase/citrate-lyase_domain"/>
</dbReference>
<dbReference type="GO" id="GO:0016832">
    <property type="term" value="F:aldehyde-lyase activity"/>
    <property type="evidence" value="ECO:0007669"/>
    <property type="project" value="TreeGrafter"/>
</dbReference>
<dbReference type="GO" id="GO:0046872">
    <property type="term" value="F:metal ion binding"/>
    <property type="evidence" value="ECO:0007669"/>
    <property type="project" value="UniProtKB-KW"/>
</dbReference>
<evidence type="ECO:0000313" key="6">
    <source>
        <dbReference type="Proteomes" id="UP000315677"/>
    </source>
</evidence>
<protein>
    <submittedName>
        <fullName evidence="5">2-dehydro-3-deoxyglucarate aldolase/4-hydroxy-2-oxoheptanedioate aldolase</fullName>
    </submittedName>
</protein>
<comment type="similarity">
    <text evidence="1">Belongs to the HpcH/HpaI aldolase family.</text>
</comment>
<keyword evidence="3" id="KW-0456">Lyase</keyword>
<evidence type="ECO:0000256" key="2">
    <source>
        <dbReference type="ARBA" id="ARBA00022723"/>
    </source>
</evidence>
<reference evidence="5 6" key="1">
    <citation type="submission" date="2019-06" db="EMBL/GenBank/DDBJ databases">
        <title>Sequencing the genomes of 1000 actinobacteria strains.</title>
        <authorList>
            <person name="Klenk H.-P."/>
        </authorList>
    </citation>
    <scope>NUCLEOTIDE SEQUENCE [LARGE SCALE GENOMIC DNA]</scope>
    <source>
        <strain evidence="5 6">DSM 45301</strain>
    </source>
</reference>
<dbReference type="AlphaFoldDB" id="A0A543CX01"/>
<evidence type="ECO:0000256" key="1">
    <source>
        <dbReference type="ARBA" id="ARBA00005568"/>
    </source>
</evidence>
<dbReference type="Proteomes" id="UP000315677">
    <property type="component" value="Unassembled WGS sequence"/>
</dbReference>
<dbReference type="InterPro" id="IPR050251">
    <property type="entry name" value="HpcH-HpaI_aldolase"/>
</dbReference>
<dbReference type="PANTHER" id="PTHR30502:SF0">
    <property type="entry name" value="PHOSPHOENOLPYRUVATE CARBOXYLASE FAMILY PROTEIN"/>
    <property type="match status" value="1"/>
</dbReference>
<keyword evidence="6" id="KW-1185">Reference proteome</keyword>
<evidence type="ECO:0000259" key="4">
    <source>
        <dbReference type="Pfam" id="PF03328"/>
    </source>
</evidence>
<comment type="caution">
    <text evidence="5">The sequence shown here is derived from an EMBL/GenBank/DDBJ whole genome shotgun (WGS) entry which is preliminary data.</text>
</comment>
<organism evidence="5 6">
    <name type="scientific">Pseudonocardia kunmingensis</name>
    <dbReference type="NCBI Taxonomy" id="630975"/>
    <lineage>
        <taxon>Bacteria</taxon>
        <taxon>Bacillati</taxon>
        <taxon>Actinomycetota</taxon>
        <taxon>Actinomycetes</taxon>
        <taxon>Pseudonocardiales</taxon>
        <taxon>Pseudonocardiaceae</taxon>
        <taxon>Pseudonocardia</taxon>
    </lineage>
</organism>
<feature type="domain" description="HpcH/HpaI aldolase/citrate lyase" evidence="4">
    <location>
        <begin position="26"/>
        <end position="237"/>
    </location>
</feature>